<dbReference type="EMBL" id="CP093442">
    <property type="protein sequence ID" value="UOF00420.1"/>
    <property type="molecule type" value="Genomic_DNA"/>
</dbReference>
<keyword evidence="4" id="KW-0472">Membrane</keyword>
<keyword evidence="4" id="KW-0812">Transmembrane</keyword>
<organism evidence="6 7">
    <name type="scientific">Bdellovibrio reynosensis</name>
    <dbReference type="NCBI Taxonomy" id="2835041"/>
    <lineage>
        <taxon>Bacteria</taxon>
        <taxon>Pseudomonadati</taxon>
        <taxon>Bdellovibrionota</taxon>
        <taxon>Bdellovibrionia</taxon>
        <taxon>Bdellovibrionales</taxon>
        <taxon>Pseudobdellovibrionaceae</taxon>
        <taxon>Bdellovibrio</taxon>
    </lineage>
</organism>
<evidence type="ECO:0000256" key="3">
    <source>
        <dbReference type="ARBA" id="ARBA00022553"/>
    </source>
</evidence>
<dbReference type="PROSITE" id="PS50109">
    <property type="entry name" value="HIS_KIN"/>
    <property type="match status" value="1"/>
</dbReference>
<keyword evidence="3" id="KW-0597">Phosphoprotein</keyword>
<evidence type="ECO:0000256" key="4">
    <source>
        <dbReference type="SAM" id="Phobius"/>
    </source>
</evidence>
<feature type="transmembrane region" description="Helical" evidence="4">
    <location>
        <begin position="115"/>
        <end position="136"/>
    </location>
</feature>
<evidence type="ECO:0000313" key="7">
    <source>
        <dbReference type="Proteomes" id="UP000830116"/>
    </source>
</evidence>
<dbReference type="InterPro" id="IPR005467">
    <property type="entry name" value="His_kinase_dom"/>
</dbReference>
<feature type="transmembrane region" description="Helical" evidence="4">
    <location>
        <begin position="9"/>
        <end position="32"/>
    </location>
</feature>
<dbReference type="SUPFAM" id="SSF55874">
    <property type="entry name" value="ATPase domain of HSP90 chaperone/DNA topoisomerase II/histidine kinase"/>
    <property type="match status" value="1"/>
</dbReference>
<keyword evidence="6" id="KW-0067">ATP-binding</keyword>
<dbReference type="InterPro" id="IPR036890">
    <property type="entry name" value="HATPase_C_sf"/>
</dbReference>
<accession>A0ABY4C698</accession>
<reference evidence="6" key="1">
    <citation type="submission" date="2022-03" db="EMBL/GenBank/DDBJ databases">
        <title>Genome Identification and Characterization of new species Bdellovibrio reynosense LBG001 sp. nov. from a Mexico soil sample.</title>
        <authorList>
            <person name="Camilli A."/>
            <person name="Ajao Y."/>
            <person name="Guo X."/>
        </authorList>
    </citation>
    <scope>NUCLEOTIDE SEQUENCE</scope>
    <source>
        <strain evidence="6">LBG001</strain>
    </source>
</reference>
<feature type="domain" description="Histidine kinase" evidence="5">
    <location>
        <begin position="163"/>
        <end position="371"/>
    </location>
</feature>
<dbReference type="RefSeq" id="WP_243536343.1">
    <property type="nucleotide sequence ID" value="NZ_CP093442.1"/>
</dbReference>
<evidence type="ECO:0000256" key="2">
    <source>
        <dbReference type="ARBA" id="ARBA00012438"/>
    </source>
</evidence>
<dbReference type="Gene3D" id="3.30.565.10">
    <property type="entry name" value="Histidine kinase-like ATPase, C-terminal domain"/>
    <property type="match status" value="1"/>
</dbReference>
<dbReference type="PANTHER" id="PTHR43547">
    <property type="entry name" value="TWO-COMPONENT HISTIDINE KINASE"/>
    <property type="match status" value="1"/>
</dbReference>
<dbReference type="PANTHER" id="PTHR43547:SF2">
    <property type="entry name" value="HYBRID SIGNAL TRANSDUCTION HISTIDINE KINASE C"/>
    <property type="match status" value="1"/>
</dbReference>
<protein>
    <recommendedName>
        <fullName evidence="2">histidine kinase</fullName>
        <ecNumber evidence="2">2.7.13.3</ecNumber>
    </recommendedName>
</protein>
<dbReference type="InterPro" id="IPR004358">
    <property type="entry name" value="Sig_transdc_His_kin-like_C"/>
</dbReference>
<dbReference type="EC" id="2.7.13.3" evidence="2"/>
<dbReference type="PRINTS" id="PR00344">
    <property type="entry name" value="BCTRLSENSOR"/>
</dbReference>
<keyword evidence="4" id="KW-1133">Transmembrane helix</keyword>
<evidence type="ECO:0000256" key="1">
    <source>
        <dbReference type="ARBA" id="ARBA00000085"/>
    </source>
</evidence>
<keyword evidence="7" id="KW-1185">Reference proteome</keyword>
<dbReference type="SMART" id="SM00387">
    <property type="entry name" value="HATPase_c"/>
    <property type="match status" value="1"/>
</dbReference>
<gene>
    <name evidence="6" type="ORF">MNR06_12000</name>
</gene>
<sequence>MIDRLTKRLLLKVTVLYLSLLLVVIGSVLITISNKKQEFAISISNSVYNFAVTHDLRSVQRVIHPVIPSVFSMVEIIENTNSQLFKMGQASKFDIRIELNLYDLKFIFQYNVLNILYLILTFALILFMVILIFFYFERKKIDAEIRVQIKLKNAVVAESMARRLAHDIRSPLSALNAIVTAKTSIAGSTDIISAVVTRINAIADDLLIQYKKDTLSKQSDFPGESHTKKINIVPIIKNLLREKTALYADFNFELRTDNEEVLLEIEPESLTRIISNLVNNSVEASDQHKSVVIAINCFSDRTLITITDYGVGISGDVLETIGKKEITTKNNGNGIGLYSTFRQMEAWNGSCKVVSKPGIGTQVSLTFNSSASLKDTL</sequence>
<dbReference type="GO" id="GO:0005524">
    <property type="term" value="F:ATP binding"/>
    <property type="evidence" value="ECO:0007669"/>
    <property type="project" value="UniProtKB-KW"/>
</dbReference>
<dbReference type="Pfam" id="PF02518">
    <property type="entry name" value="HATPase_c"/>
    <property type="match status" value="1"/>
</dbReference>
<dbReference type="Proteomes" id="UP000830116">
    <property type="component" value="Chromosome"/>
</dbReference>
<comment type="catalytic activity">
    <reaction evidence="1">
        <text>ATP + protein L-histidine = ADP + protein N-phospho-L-histidine.</text>
        <dbReference type="EC" id="2.7.13.3"/>
    </reaction>
</comment>
<evidence type="ECO:0000259" key="5">
    <source>
        <dbReference type="PROSITE" id="PS50109"/>
    </source>
</evidence>
<dbReference type="InterPro" id="IPR003594">
    <property type="entry name" value="HATPase_dom"/>
</dbReference>
<name>A0ABY4C698_9BACT</name>
<keyword evidence="6" id="KW-0547">Nucleotide-binding</keyword>
<proteinExistence type="predicted"/>
<evidence type="ECO:0000313" key="6">
    <source>
        <dbReference type="EMBL" id="UOF00420.1"/>
    </source>
</evidence>